<protein>
    <submittedName>
        <fullName evidence="1">Uncharacterized protein</fullName>
    </submittedName>
</protein>
<name>A0ABU9E541_9BACT</name>
<reference evidence="1 2" key="1">
    <citation type="submission" date="2024-02" db="EMBL/GenBank/DDBJ databases">
        <title>A novel Gemmatimonadota bacterium.</title>
        <authorList>
            <person name="Du Z.-J."/>
            <person name="Ye Y.-Q."/>
        </authorList>
    </citation>
    <scope>NUCLEOTIDE SEQUENCE [LARGE SCALE GENOMIC DNA]</scope>
    <source>
        <strain evidence="1 2">DH-20</strain>
    </source>
</reference>
<gene>
    <name evidence="1" type="ORF">WI372_02550</name>
</gene>
<evidence type="ECO:0000313" key="1">
    <source>
        <dbReference type="EMBL" id="MEK9499861.1"/>
    </source>
</evidence>
<accession>A0ABU9E541</accession>
<dbReference type="RefSeq" id="WP_405286276.1">
    <property type="nucleotide sequence ID" value="NZ_JBBHLI010000001.1"/>
</dbReference>
<dbReference type="EMBL" id="JBBHLI010000001">
    <property type="protein sequence ID" value="MEK9499861.1"/>
    <property type="molecule type" value="Genomic_DNA"/>
</dbReference>
<sequence length="362" mass="39514">MRIVENDAVQATAWQVDAAAVFAVGWDAEGPMFTWPQSGRILPDGGALIGEFSEGTIYRIAPDGSVAATWGRKGEGPGEYQAFDAILLHGDSILVSDGRLRRITWLSSEGELLSTRSKAGGFLHRVSAITDDGRLLLVPGGGYSAVDEIRQEWVFETQPILSSYPEGSRVDTLAVLPYLRRWYGSRAAPPGAIRVAGAAGGYPGGFAWARADRPEVRWFDASGELTQIARWNEEAEPFTAEFRSRFLDFFAESAESAGRDEASVAAQRMELEENLDRHDGPLPYWDSFFVDRAGNTWTRRYGLPLNPAGEWRIVTRDGELLGWIDLPGVVAILDASDDHVLVALLGELDVSAVALFPIDKGG</sequence>
<keyword evidence="2" id="KW-1185">Reference proteome</keyword>
<organism evidence="1 2">
    <name type="scientific">Gaopeijia maritima</name>
    <dbReference type="NCBI Taxonomy" id="3119007"/>
    <lineage>
        <taxon>Bacteria</taxon>
        <taxon>Pseudomonadati</taxon>
        <taxon>Gemmatimonadota</taxon>
        <taxon>Longimicrobiia</taxon>
        <taxon>Gaopeijiales</taxon>
        <taxon>Gaopeijiaceae</taxon>
        <taxon>Gaopeijia</taxon>
    </lineage>
</organism>
<comment type="caution">
    <text evidence="1">The sequence shown here is derived from an EMBL/GenBank/DDBJ whole genome shotgun (WGS) entry which is preliminary data.</text>
</comment>
<dbReference type="SUPFAM" id="SSF101898">
    <property type="entry name" value="NHL repeat"/>
    <property type="match status" value="1"/>
</dbReference>
<proteinExistence type="predicted"/>
<dbReference type="Proteomes" id="UP001484239">
    <property type="component" value="Unassembled WGS sequence"/>
</dbReference>
<evidence type="ECO:0000313" key="2">
    <source>
        <dbReference type="Proteomes" id="UP001484239"/>
    </source>
</evidence>